<evidence type="ECO:0000259" key="4">
    <source>
        <dbReference type="Pfam" id="PF13439"/>
    </source>
</evidence>
<dbReference type="PANTHER" id="PTHR45947">
    <property type="entry name" value="SULFOQUINOVOSYL TRANSFERASE SQD2"/>
    <property type="match status" value="1"/>
</dbReference>
<keyword evidence="2 5" id="KW-0808">Transferase</keyword>
<dbReference type="InterPro" id="IPR028098">
    <property type="entry name" value="Glyco_trans_4-like_N"/>
</dbReference>
<dbReference type="EMBL" id="QDAG01000010">
    <property type="protein sequence ID" value="KAE8126923.1"/>
    <property type="molecule type" value="Genomic_DNA"/>
</dbReference>
<sequence length="391" mass="43306">MKKRLLVTASTFPRWKDDTEPKFIYDLCMQLKQHYDVTALVPAAPGARSTETMEGIRVKRFRYFPIASLQTLAYPGAIVPRIREKKARALLVPFFFIAQYFATRRELKHCDAVLVNWFVPQGVTQSFLRRKKPYIVSGLGGDVTSLNGFPFKQLKQRVIDDAGAVTVVSRDLKHTLQTRYRHTQHVQVIPMGVDLTFFGPKHRDEALRKTIGKPIVLFVARLAEKKGARYLLEAMQGLDAKLLIVGDGPERAMLEGRARQLQLDCEFLGPKNKTELQSLYASCDVFAAPSVVAADGDKDGLPVAILEAMASGAPIVASDIAGIGEAVADGENGYLTKPGDVDALHTAIAKVLSPGDDGYKRFSQRSLALAGRFDFAQIGEEYRKLIDALIR</sequence>
<feature type="domain" description="Glycosyl transferase family 1" evidence="3">
    <location>
        <begin position="209"/>
        <end position="362"/>
    </location>
</feature>
<evidence type="ECO:0000256" key="1">
    <source>
        <dbReference type="ARBA" id="ARBA00022676"/>
    </source>
</evidence>
<dbReference type="Pfam" id="PF00534">
    <property type="entry name" value="Glycos_transf_1"/>
    <property type="match status" value="1"/>
</dbReference>
<accession>A0A5N6S5K4</accession>
<dbReference type="GO" id="GO:0016757">
    <property type="term" value="F:glycosyltransferase activity"/>
    <property type="evidence" value="ECO:0007669"/>
    <property type="project" value="UniProtKB-KW"/>
</dbReference>
<dbReference type="SUPFAM" id="SSF53756">
    <property type="entry name" value="UDP-Glycosyltransferase/glycogen phosphorylase"/>
    <property type="match status" value="1"/>
</dbReference>
<dbReference type="GeneID" id="78127951"/>
<evidence type="ECO:0000313" key="6">
    <source>
        <dbReference type="Proteomes" id="UP000325415"/>
    </source>
</evidence>
<dbReference type="Pfam" id="PF13439">
    <property type="entry name" value="Glyco_transf_4"/>
    <property type="match status" value="1"/>
</dbReference>
<comment type="caution">
    <text evidence="5">The sequence shown here is derived from an EMBL/GenBank/DDBJ whole genome shotgun (WGS) entry which is preliminary data.</text>
</comment>
<evidence type="ECO:0000259" key="3">
    <source>
        <dbReference type="Pfam" id="PF00534"/>
    </source>
</evidence>
<protein>
    <submittedName>
        <fullName evidence="5">Glycosyltransferase family 4 protein</fullName>
    </submittedName>
</protein>
<evidence type="ECO:0000256" key="2">
    <source>
        <dbReference type="ARBA" id="ARBA00022679"/>
    </source>
</evidence>
<dbReference type="Proteomes" id="UP000325415">
    <property type="component" value="Unassembled WGS sequence"/>
</dbReference>
<dbReference type="AlphaFoldDB" id="A0A5N6S5K4"/>
<dbReference type="OrthoDB" id="5240531at2"/>
<gene>
    <name evidence="5" type="ORF">DDE84_09680</name>
</gene>
<proteinExistence type="predicted"/>
<dbReference type="InterPro" id="IPR001296">
    <property type="entry name" value="Glyco_trans_1"/>
</dbReference>
<keyword evidence="6" id="KW-1185">Reference proteome</keyword>
<keyword evidence="1" id="KW-0328">Glycosyltransferase</keyword>
<dbReference type="GO" id="GO:1901137">
    <property type="term" value="P:carbohydrate derivative biosynthetic process"/>
    <property type="evidence" value="ECO:0007669"/>
    <property type="project" value="UniProtKB-ARBA"/>
</dbReference>
<dbReference type="PANTHER" id="PTHR45947:SF14">
    <property type="entry name" value="SLL1723 PROTEIN"/>
    <property type="match status" value="1"/>
</dbReference>
<evidence type="ECO:0000313" key="5">
    <source>
        <dbReference type="EMBL" id="KAE8126923.1"/>
    </source>
</evidence>
<feature type="domain" description="Glycosyltransferase subfamily 4-like N-terminal" evidence="4">
    <location>
        <begin position="23"/>
        <end position="196"/>
    </location>
</feature>
<dbReference type="Gene3D" id="3.40.50.2000">
    <property type="entry name" value="Glycogen Phosphorylase B"/>
    <property type="match status" value="2"/>
</dbReference>
<name>A0A5N6S5K4_9BIFI</name>
<dbReference type="RefSeq" id="WP_152581498.1">
    <property type="nucleotide sequence ID" value="NZ_JALCMD010000015.1"/>
</dbReference>
<organism evidence="5 6">
    <name type="scientific">Bifidobacterium tibiigranuli</name>
    <dbReference type="NCBI Taxonomy" id="2172043"/>
    <lineage>
        <taxon>Bacteria</taxon>
        <taxon>Bacillati</taxon>
        <taxon>Actinomycetota</taxon>
        <taxon>Actinomycetes</taxon>
        <taxon>Bifidobacteriales</taxon>
        <taxon>Bifidobacteriaceae</taxon>
        <taxon>Bifidobacterium</taxon>
    </lineage>
</organism>
<dbReference type="InterPro" id="IPR050194">
    <property type="entry name" value="Glycosyltransferase_grp1"/>
</dbReference>
<reference evidence="5 6" key="1">
    <citation type="submission" date="2018-04" db="EMBL/GenBank/DDBJ databases">
        <authorList>
            <person name="Eckel V.P."/>
            <person name="Vogel R.F."/>
        </authorList>
    </citation>
    <scope>NUCLEOTIDE SEQUENCE [LARGE SCALE GENOMIC DNA]</scope>
    <source>
        <strain evidence="6">TMW 2.1764</strain>
    </source>
</reference>